<dbReference type="EMBL" id="CYZV01000009">
    <property type="protein sequence ID" value="CUN94400.1"/>
    <property type="molecule type" value="Genomic_DNA"/>
</dbReference>
<name>A0A174B3R2_9CLOT</name>
<proteinExistence type="predicted"/>
<sequence>MERDIQEKTKLYKKIVENLKKYEIDKKNK</sequence>
<protein>
    <submittedName>
        <fullName evidence="1">Uncharacterized protein</fullName>
    </submittedName>
</protein>
<gene>
    <name evidence="1" type="ORF">ERS852470_01074</name>
</gene>
<dbReference type="Proteomes" id="UP000095558">
    <property type="component" value="Unassembled WGS sequence"/>
</dbReference>
<organism evidence="1 2">
    <name type="scientific">Clostridium disporicum</name>
    <dbReference type="NCBI Taxonomy" id="84024"/>
    <lineage>
        <taxon>Bacteria</taxon>
        <taxon>Bacillati</taxon>
        <taxon>Bacillota</taxon>
        <taxon>Clostridia</taxon>
        <taxon>Eubacteriales</taxon>
        <taxon>Clostridiaceae</taxon>
        <taxon>Clostridium</taxon>
    </lineage>
</organism>
<dbReference type="AlphaFoldDB" id="A0A174B3R2"/>
<reference evidence="1 2" key="1">
    <citation type="submission" date="2015-09" db="EMBL/GenBank/DDBJ databases">
        <authorList>
            <consortium name="Pathogen Informatics"/>
        </authorList>
    </citation>
    <scope>NUCLEOTIDE SEQUENCE [LARGE SCALE GENOMIC DNA]</scope>
    <source>
        <strain evidence="1 2">2789STDY5834855</strain>
    </source>
</reference>
<evidence type="ECO:0000313" key="1">
    <source>
        <dbReference type="EMBL" id="CUN94400.1"/>
    </source>
</evidence>
<evidence type="ECO:0000313" key="2">
    <source>
        <dbReference type="Proteomes" id="UP000095558"/>
    </source>
</evidence>
<accession>A0A174B3R2</accession>